<evidence type="ECO:0000313" key="2">
    <source>
        <dbReference type="Proteomes" id="UP001358417"/>
    </source>
</evidence>
<sequence length="166" mass="18364">MLSLTLRLIAITSGLFGIIFCAQISASIFTNLKSHKDPDLDQTTMTYIQPHPHQYPSPESHSISHSPTRPALRIDTSFIIPGTTTQQPIVEIFPYAPPTRRPSASASAAAFMDTLSKQVARFMVGVLGAVDDISSESSRRAARMQRRFMVPRNRWAATHTHVECSV</sequence>
<accession>A0AAV9MXY4</accession>
<keyword evidence="2" id="KW-1185">Reference proteome</keyword>
<dbReference type="EMBL" id="JAVRRD010000029">
    <property type="protein sequence ID" value="KAK5046565.1"/>
    <property type="molecule type" value="Genomic_DNA"/>
</dbReference>
<reference evidence="1 2" key="1">
    <citation type="submission" date="2023-08" db="EMBL/GenBank/DDBJ databases">
        <title>Black Yeasts Isolated from many extreme environments.</title>
        <authorList>
            <person name="Coleine C."/>
            <person name="Stajich J.E."/>
            <person name="Selbmann L."/>
        </authorList>
    </citation>
    <scope>NUCLEOTIDE SEQUENCE [LARGE SCALE GENOMIC DNA]</scope>
    <source>
        <strain evidence="1 2">CCFEE 5792</strain>
    </source>
</reference>
<dbReference type="AlphaFoldDB" id="A0AAV9MXY4"/>
<dbReference type="GeneID" id="89975492"/>
<protein>
    <submittedName>
        <fullName evidence="1">Uncharacterized protein</fullName>
    </submittedName>
</protein>
<gene>
    <name evidence="1" type="ORF">LTR84_007326</name>
</gene>
<evidence type="ECO:0000313" key="1">
    <source>
        <dbReference type="EMBL" id="KAK5046565.1"/>
    </source>
</evidence>
<comment type="caution">
    <text evidence="1">The sequence shown here is derived from an EMBL/GenBank/DDBJ whole genome shotgun (WGS) entry which is preliminary data.</text>
</comment>
<dbReference type="RefSeq" id="XP_064702148.1">
    <property type="nucleotide sequence ID" value="XM_064850879.1"/>
</dbReference>
<name>A0AAV9MXY4_9EURO</name>
<proteinExistence type="predicted"/>
<dbReference type="Proteomes" id="UP001358417">
    <property type="component" value="Unassembled WGS sequence"/>
</dbReference>
<organism evidence="1 2">
    <name type="scientific">Exophiala bonariae</name>
    <dbReference type="NCBI Taxonomy" id="1690606"/>
    <lineage>
        <taxon>Eukaryota</taxon>
        <taxon>Fungi</taxon>
        <taxon>Dikarya</taxon>
        <taxon>Ascomycota</taxon>
        <taxon>Pezizomycotina</taxon>
        <taxon>Eurotiomycetes</taxon>
        <taxon>Chaetothyriomycetidae</taxon>
        <taxon>Chaetothyriales</taxon>
        <taxon>Herpotrichiellaceae</taxon>
        <taxon>Exophiala</taxon>
    </lineage>
</organism>